<keyword evidence="2" id="KW-0813">Transport</keyword>
<dbReference type="eggNOG" id="COG1120">
    <property type="taxonomic scope" value="Bacteria"/>
</dbReference>
<keyword evidence="4 8" id="KW-0067">ATP-binding</keyword>
<evidence type="ECO:0000256" key="1">
    <source>
        <dbReference type="ARBA" id="ARBA00005417"/>
    </source>
</evidence>
<comment type="similarity">
    <text evidence="1">Belongs to the ABC transporter superfamily.</text>
</comment>
<dbReference type="InterPro" id="IPR003439">
    <property type="entry name" value="ABC_transporter-like_ATP-bd"/>
</dbReference>
<dbReference type="PANTHER" id="PTHR42794:SF1">
    <property type="entry name" value="HEMIN IMPORT ATP-BINDING PROTEIN HMUV"/>
    <property type="match status" value="1"/>
</dbReference>
<dbReference type="InterPro" id="IPR027417">
    <property type="entry name" value="P-loop_NTPase"/>
</dbReference>
<dbReference type="HOGENOM" id="CLU_000604_1_11_5"/>
<dbReference type="FunFam" id="3.40.50.300:FF:000134">
    <property type="entry name" value="Iron-enterobactin ABC transporter ATP-binding protein"/>
    <property type="match status" value="1"/>
</dbReference>
<proteinExistence type="inferred from homology"/>
<dbReference type="SUPFAM" id="SSF52540">
    <property type="entry name" value="P-loop containing nucleoside triphosphate hydrolases"/>
    <property type="match status" value="1"/>
</dbReference>
<evidence type="ECO:0000256" key="5">
    <source>
        <dbReference type="ARBA" id="ARBA00022967"/>
    </source>
</evidence>
<name>B6IQM8_RHOCS</name>
<keyword evidence="9" id="KW-1185">Reference proteome</keyword>
<dbReference type="AlphaFoldDB" id="B6IQM8"/>
<evidence type="ECO:0000256" key="4">
    <source>
        <dbReference type="ARBA" id="ARBA00022840"/>
    </source>
</evidence>
<accession>B6IQM8</accession>
<dbReference type="PANTHER" id="PTHR42794">
    <property type="entry name" value="HEMIN IMPORT ATP-BINDING PROTEIN HMUV"/>
    <property type="match status" value="1"/>
</dbReference>
<protein>
    <submittedName>
        <fullName evidence="8">Iron(III) dicitrate transport ATP-binding protein FecE</fullName>
    </submittedName>
</protein>
<keyword evidence="3" id="KW-0547">Nucleotide-binding</keyword>
<evidence type="ECO:0000313" key="9">
    <source>
        <dbReference type="Proteomes" id="UP000001591"/>
    </source>
</evidence>
<dbReference type="STRING" id="414684.RC1_0315"/>
<dbReference type="Pfam" id="PF00005">
    <property type="entry name" value="ABC_tran"/>
    <property type="match status" value="1"/>
</dbReference>
<feature type="domain" description="ABC transporter" evidence="7">
    <location>
        <begin position="4"/>
        <end position="239"/>
    </location>
</feature>
<dbReference type="Gene3D" id="3.40.50.300">
    <property type="entry name" value="P-loop containing nucleotide triphosphate hydrolases"/>
    <property type="match status" value="1"/>
</dbReference>
<evidence type="ECO:0000256" key="2">
    <source>
        <dbReference type="ARBA" id="ARBA00022448"/>
    </source>
</evidence>
<comment type="function">
    <text evidence="6">Part of the ABC transporter complex HmuTUV involved in hemin import. Responsible for energy coupling to the transport system.</text>
</comment>
<dbReference type="Proteomes" id="UP000001591">
    <property type="component" value="Chromosome"/>
</dbReference>
<dbReference type="InterPro" id="IPR003593">
    <property type="entry name" value="AAA+_ATPase"/>
</dbReference>
<dbReference type="CDD" id="cd03214">
    <property type="entry name" value="ABC_Iron-Siderophores_B12_Hemin"/>
    <property type="match status" value="1"/>
</dbReference>
<evidence type="ECO:0000256" key="3">
    <source>
        <dbReference type="ARBA" id="ARBA00022741"/>
    </source>
</evidence>
<dbReference type="GO" id="GO:0005524">
    <property type="term" value="F:ATP binding"/>
    <property type="evidence" value="ECO:0007669"/>
    <property type="project" value="UniProtKB-KW"/>
</dbReference>
<dbReference type="GO" id="GO:0016887">
    <property type="term" value="F:ATP hydrolysis activity"/>
    <property type="evidence" value="ECO:0007669"/>
    <property type="project" value="InterPro"/>
</dbReference>
<dbReference type="PROSITE" id="PS50893">
    <property type="entry name" value="ABC_TRANSPORTER_2"/>
    <property type="match status" value="1"/>
</dbReference>
<dbReference type="OrthoDB" id="9810077at2"/>
<dbReference type="InterPro" id="IPR017871">
    <property type="entry name" value="ABC_transporter-like_CS"/>
</dbReference>
<dbReference type="PROSITE" id="PS00211">
    <property type="entry name" value="ABC_TRANSPORTER_1"/>
    <property type="match status" value="1"/>
</dbReference>
<dbReference type="SMART" id="SM00382">
    <property type="entry name" value="AAA"/>
    <property type="match status" value="1"/>
</dbReference>
<sequence>MTILHVEGAGVRLGGRPILEAIGLSAGAGEVVGLIGPNGAGKSTLVRAIAGLLPLESGQVRIAGRPLSAYSRRELANTVAYLPQGHTVHWPLDAYHVVALGRLPHLGPLGRPTPEDEAAIARAMETADAAAFAPRTITSLSGGERARVMLARALAVEAPILLADEPVAALDPYHQLQVMELLRGIAATGRLVVAVLHDLPLAARFCDRLVLLGSGRVVADGEPEAVLARPNLEAAYRVQGLYGSEGEERYVLPWRRLAADPVS</sequence>
<dbReference type="KEGG" id="rce:RC1_0315"/>
<organism evidence="8 9">
    <name type="scientific">Rhodospirillum centenum (strain ATCC 51521 / SW)</name>
    <dbReference type="NCBI Taxonomy" id="414684"/>
    <lineage>
        <taxon>Bacteria</taxon>
        <taxon>Pseudomonadati</taxon>
        <taxon>Pseudomonadota</taxon>
        <taxon>Alphaproteobacteria</taxon>
        <taxon>Rhodospirillales</taxon>
        <taxon>Rhodospirillaceae</taxon>
        <taxon>Rhodospirillum</taxon>
    </lineage>
</organism>
<gene>
    <name evidence="8" type="primary">fecE</name>
    <name evidence="8" type="ordered locus">RC1_0315</name>
</gene>
<keyword evidence="5" id="KW-1278">Translocase</keyword>
<reference evidence="8 9" key="1">
    <citation type="journal article" date="2010" name="BMC Genomics">
        <title>Metabolic flexibility revealed in the genome of the cyst-forming alpha-1 proteobacterium Rhodospirillum centenum.</title>
        <authorList>
            <person name="Lu Y.K."/>
            <person name="Marden J."/>
            <person name="Han M."/>
            <person name="Swingley W.D."/>
            <person name="Mastrian S.D."/>
            <person name="Chowdhury S.R."/>
            <person name="Hao J."/>
            <person name="Helmy T."/>
            <person name="Kim S."/>
            <person name="Kurdoglu A.A."/>
            <person name="Matthies H.J."/>
            <person name="Rollo D."/>
            <person name="Stothard P."/>
            <person name="Blankenship R.E."/>
            <person name="Bauer C.E."/>
            <person name="Touchman J.W."/>
        </authorList>
    </citation>
    <scope>NUCLEOTIDE SEQUENCE [LARGE SCALE GENOMIC DNA]</scope>
    <source>
        <strain evidence="9">ATCC 51521 / SW</strain>
    </source>
</reference>
<evidence type="ECO:0000256" key="6">
    <source>
        <dbReference type="ARBA" id="ARBA00037066"/>
    </source>
</evidence>
<evidence type="ECO:0000313" key="8">
    <source>
        <dbReference type="EMBL" id="ACI97764.1"/>
    </source>
</evidence>
<evidence type="ECO:0000259" key="7">
    <source>
        <dbReference type="PROSITE" id="PS50893"/>
    </source>
</evidence>
<dbReference type="EMBL" id="CP000613">
    <property type="protein sequence ID" value="ACI97764.1"/>
    <property type="molecule type" value="Genomic_DNA"/>
</dbReference>
<dbReference type="RefSeq" id="WP_012565555.1">
    <property type="nucleotide sequence ID" value="NC_011420.2"/>
</dbReference>